<feature type="transmembrane region" description="Helical" evidence="6">
    <location>
        <begin position="41"/>
        <end position="62"/>
    </location>
</feature>
<reference evidence="8" key="1">
    <citation type="submission" date="2015-08" db="EMBL/GenBank/DDBJ databases">
        <title>Fjat-14210 dsm16467.</title>
        <authorList>
            <person name="Liu B."/>
            <person name="Wang J."/>
            <person name="Zhu Y."/>
            <person name="Liu G."/>
            <person name="Chen Q."/>
            <person name="Chen Z."/>
            <person name="Lan J."/>
            <person name="Che J."/>
            <person name="Ge C."/>
            <person name="Shi H."/>
            <person name="Pan Z."/>
            <person name="Liu X."/>
        </authorList>
    </citation>
    <scope>NUCLEOTIDE SEQUENCE [LARGE SCALE GENOMIC DNA]</scope>
    <source>
        <strain evidence="8">DSM 16467</strain>
    </source>
</reference>
<evidence type="ECO:0000313" key="7">
    <source>
        <dbReference type="EMBL" id="KOO46158.1"/>
    </source>
</evidence>
<keyword evidence="8" id="KW-1185">Reference proteome</keyword>
<dbReference type="InterPro" id="IPR036259">
    <property type="entry name" value="MFS_trans_sf"/>
</dbReference>
<dbReference type="Pfam" id="PF07690">
    <property type="entry name" value="MFS_1"/>
    <property type="match status" value="1"/>
</dbReference>
<feature type="transmembrane region" description="Helical" evidence="6">
    <location>
        <begin position="281"/>
        <end position="300"/>
    </location>
</feature>
<dbReference type="Proteomes" id="UP000037558">
    <property type="component" value="Unassembled WGS sequence"/>
</dbReference>
<evidence type="ECO:0000313" key="8">
    <source>
        <dbReference type="Proteomes" id="UP000037558"/>
    </source>
</evidence>
<keyword evidence="3 6" id="KW-0812">Transmembrane</keyword>
<dbReference type="EMBL" id="LILC01000013">
    <property type="protein sequence ID" value="KOO46158.1"/>
    <property type="molecule type" value="Genomic_DNA"/>
</dbReference>
<dbReference type="SUPFAM" id="SSF103473">
    <property type="entry name" value="MFS general substrate transporter"/>
    <property type="match status" value="1"/>
</dbReference>
<dbReference type="GO" id="GO:0005886">
    <property type="term" value="C:plasma membrane"/>
    <property type="evidence" value="ECO:0007669"/>
    <property type="project" value="UniProtKB-SubCell"/>
</dbReference>
<feature type="transmembrane region" description="Helical" evidence="6">
    <location>
        <begin position="82"/>
        <end position="109"/>
    </location>
</feature>
<feature type="transmembrane region" description="Helical" evidence="6">
    <location>
        <begin position="217"/>
        <end position="238"/>
    </location>
</feature>
<accession>A0A0M0L658</accession>
<dbReference type="GO" id="GO:0022857">
    <property type="term" value="F:transmembrane transporter activity"/>
    <property type="evidence" value="ECO:0007669"/>
    <property type="project" value="InterPro"/>
</dbReference>
<feature type="transmembrane region" description="Helical" evidence="6">
    <location>
        <begin position="154"/>
        <end position="182"/>
    </location>
</feature>
<evidence type="ECO:0000256" key="5">
    <source>
        <dbReference type="ARBA" id="ARBA00023136"/>
    </source>
</evidence>
<feature type="transmembrane region" description="Helical" evidence="6">
    <location>
        <begin position="250"/>
        <end position="269"/>
    </location>
</feature>
<dbReference type="PANTHER" id="PTHR23513:SF19">
    <property type="entry name" value="MAJOR FACILITATOR SUPERFAMILY (MFS) PROFILE DOMAIN-CONTAINING PROTEIN"/>
    <property type="match status" value="1"/>
</dbReference>
<organism evidence="7 8">
    <name type="scientific">Priestia koreensis</name>
    <dbReference type="NCBI Taxonomy" id="284581"/>
    <lineage>
        <taxon>Bacteria</taxon>
        <taxon>Bacillati</taxon>
        <taxon>Bacillota</taxon>
        <taxon>Bacilli</taxon>
        <taxon>Bacillales</taxon>
        <taxon>Bacillaceae</taxon>
        <taxon>Priestia</taxon>
    </lineage>
</organism>
<comment type="caution">
    <text evidence="7">The sequence shown here is derived from an EMBL/GenBank/DDBJ whole genome shotgun (WGS) entry which is preliminary data.</text>
</comment>
<dbReference type="STRING" id="284581.AMD01_09840"/>
<feature type="transmembrane region" description="Helical" evidence="6">
    <location>
        <begin position="342"/>
        <end position="364"/>
    </location>
</feature>
<evidence type="ECO:0000256" key="3">
    <source>
        <dbReference type="ARBA" id="ARBA00022692"/>
    </source>
</evidence>
<evidence type="ECO:0000256" key="1">
    <source>
        <dbReference type="ARBA" id="ARBA00004651"/>
    </source>
</evidence>
<gene>
    <name evidence="7" type="ORF">AMD01_09840</name>
</gene>
<name>A0A0M0L658_9BACI</name>
<proteinExistence type="predicted"/>
<dbReference type="PANTHER" id="PTHR23513">
    <property type="entry name" value="INTEGRAL MEMBRANE EFFLUX PROTEIN-RELATED"/>
    <property type="match status" value="1"/>
</dbReference>
<comment type="subcellular location">
    <subcellularLocation>
        <location evidence="1">Cell membrane</location>
        <topology evidence="1">Multi-pass membrane protein</topology>
    </subcellularLocation>
</comment>
<dbReference type="Gene3D" id="1.20.1250.20">
    <property type="entry name" value="MFS general substrate transporter like domains"/>
    <property type="match status" value="1"/>
</dbReference>
<dbReference type="AlphaFoldDB" id="A0A0M0L658"/>
<keyword evidence="4 6" id="KW-1133">Transmembrane helix</keyword>
<sequence>MNKSFFTLVLGQSCANLADVWYVVALVTFIYNQTGSATATALIPFLVNIAMFAGGIFAPALIDRVSLKQGLAWSQLGKTLLLVGLIGFIHIFTGPVWVILLLMMCISLLDSIANPIRNTCVPILVGDEQLRRANSLIASIDQMVRLGAWPLGGILIAAFHSTTLLFICLFFYTLATVFMFVLNVETPTRSRLEAPPMLTSIREGWQLTFKSSVLKGLTWVSFLEGLATGVWIAAILYVYVEQQLHLSQAWWGYINAVFFGGMIIGSLLSAKYSSSFQPAHYGMIIFYSSLFLALMTVGFGHTTVGWIALLLSGLYGVGEQMKVIIIQTTLQKSASLDALPKIFSVQNVIATVSFGASTLLLSAITDYFGVIRAFDVSALLLCCSAFAIFRVRHHFTSSGATKYETTIS</sequence>
<evidence type="ECO:0008006" key="9">
    <source>
        <dbReference type="Google" id="ProtNLM"/>
    </source>
</evidence>
<keyword evidence="5 6" id="KW-0472">Membrane</keyword>
<protein>
    <recommendedName>
        <fullName evidence="9">MFS transporter</fullName>
    </recommendedName>
</protein>
<dbReference type="CDD" id="cd06173">
    <property type="entry name" value="MFS_MefA_like"/>
    <property type="match status" value="1"/>
</dbReference>
<evidence type="ECO:0000256" key="6">
    <source>
        <dbReference type="SAM" id="Phobius"/>
    </source>
</evidence>
<keyword evidence="2" id="KW-1003">Cell membrane</keyword>
<feature type="transmembrane region" description="Helical" evidence="6">
    <location>
        <begin position="370"/>
        <end position="389"/>
    </location>
</feature>
<evidence type="ECO:0000256" key="4">
    <source>
        <dbReference type="ARBA" id="ARBA00022989"/>
    </source>
</evidence>
<dbReference type="InterPro" id="IPR011701">
    <property type="entry name" value="MFS"/>
</dbReference>
<dbReference type="PATRIC" id="fig|284581.3.peg.2046"/>
<evidence type="ECO:0000256" key="2">
    <source>
        <dbReference type="ARBA" id="ARBA00022475"/>
    </source>
</evidence>